<reference evidence="1 2" key="1">
    <citation type="submission" date="2016-09" db="EMBL/GenBank/DDBJ databases">
        <authorList>
            <person name="Capua I."/>
            <person name="De Benedictis P."/>
            <person name="Joannis T."/>
            <person name="Lombin L.H."/>
            <person name="Cattoli G."/>
        </authorList>
    </citation>
    <scope>NUCLEOTIDE SEQUENCE [LARGE SCALE GENOMIC DNA]</scope>
    <source>
        <strain evidence="1 2">IMI 309357</strain>
    </source>
</reference>
<gene>
    <name evidence="1" type="ORF">CORC01_07557</name>
</gene>
<sequence>MKELALVLSAAKMLPQQAAALMEKVMQVEIKHLGKDNLRTRNTAAPLHRLNQEAGMLDAVFQNLQLGLPGDVQPGISGGQHRAQSLHVVILNWVINVPRLENNTQCGPRGHEYADNKTRRAELAGRRDVVNTECRSGSSKTRTDYFDQSRADSDSFVRPRFSL</sequence>
<dbReference type="RefSeq" id="XP_022474272.1">
    <property type="nucleotide sequence ID" value="XM_022619193.1"/>
</dbReference>
<dbReference type="EMBL" id="MJBS01000061">
    <property type="protein sequence ID" value="OHE97116.1"/>
    <property type="molecule type" value="Genomic_DNA"/>
</dbReference>
<dbReference type="Proteomes" id="UP000176998">
    <property type="component" value="Unassembled WGS sequence"/>
</dbReference>
<dbReference type="OrthoDB" id="1658288at2759"/>
<protein>
    <submittedName>
        <fullName evidence="1">Uncharacterized protein</fullName>
    </submittedName>
</protein>
<name>A0A1G4B708_9PEZI</name>
<accession>A0A1G4B708</accession>
<comment type="caution">
    <text evidence="1">The sequence shown here is derived from an EMBL/GenBank/DDBJ whole genome shotgun (WGS) entry which is preliminary data.</text>
</comment>
<evidence type="ECO:0000313" key="2">
    <source>
        <dbReference type="Proteomes" id="UP000176998"/>
    </source>
</evidence>
<evidence type="ECO:0000313" key="1">
    <source>
        <dbReference type="EMBL" id="OHE97116.1"/>
    </source>
</evidence>
<dbReference type="GeneID" id="34560703"/>
<keyword evidence="2" id="KW-1185">Reference proteome</keyword>
<proteinExistence type="predicted"/>
<organism evidence="1 2">
    <name type="scientific">Colletotrichum orchidophilum</name>
    <dbReference type="NCBI Taxonomy" id="1209926"/>
    <lineage>
        <taxon>Eukaryota</taxon>
        <taxon>Fungi</taxon>
        <taxon>Dikarya</taxon>
        <taxon>Ascomycota</taxon>
        <taxon>Pezizomycotina</taxon>
        <taxon>Sordariomycetes</taxon>
        <taxon>Hypocreomycetidae</taxon>
        <taxon>Glomerellales</taxon>
        <taxon>Glomerellaceae</taxon>
        <taxon>Colletotrichum</taxon>
    </lineage>
</organism>
<dbReference type="AlphaFoldDB" id="A0A1G4B708"/>